<keyword evidence="6 7" id="KW-0472">Membrane</keyword>
<keyword evidence="4 7" id="KW-0812">Transmembrane</keyword>
<feature type="domain" description="ABC transmembrane type-1" evidence="9">
    <location>
        <begin position="85"/>
        <end position="297"/>
    </location>
</feature>
<dbReference type="EMBL" id="BAABEP010000044">
    <property type="protein sequence ID" value="GAA3747453.1"/>
    <property type="molecule type" value="Genomic_DNA"/>
</dbReference>
<feature type="transmembrane region" description="Helical" evidence="7">
    <location>
        <begin position="89"/>
        <end position="110"/>
    </location>
</feature>
<feature type="region of interest" description="Disordered" evidence="8">
    <location>
        <begin position="1"/>
        <end position="22"/>
    </location>
</feature>
<evidence type="ECO:0000256" key="8">
    <source>
        <dbReference type="SAM" id="MobiDB-lite"/>
    </source>
</evidence>
<feature type="transmembrane region" description="Helical" evidence="7">
    <location>
        <begin position="30"/>
        <end position="53"/>
    </location>
</feature>
<dbReference type="PROSITE" id="PS50928">
    <property type="entry name" value="ABC_TM1"/>
    <property type="match status" value="1"/>
</dbReference>
<comment type="similarity">
    <text evidence="7">Belongs to the binding-protein-dependent transport system permease family.</text>
</comment>
<feature type="transmembrane region" description="Helical" evidence="7">
    <location>
        <begin position="122"/>
        <end position="141"/>
    </location>
</feature>
<dbReference type="Proteomes" id="UP001499884">
    <property type="component" value="Unassembled WGS sequence"/>
</dbReference>
<dbReference type="PANTHER" id="PTHR30193">
    <property type="entry name" value="ABC TRANSPORTER PERMEASE PROTEIN"/>
    <property type="match status" value="1"/>
</dbReference>
<evidence type="ECO:0000256" key="6">
    <source>
        <dbReference type="ARBA" id="ARBA00023136"/>
    </source>
</evidence>
<dbReference type="SUPFAM" id="SSF161098">
    <property type="entry name" value="MetI-like"/>
    <property type="match status" value="1"/>
</dbReference>
<dbReference type="Gene3D" id="1.10.3720.10">
    <property type="entry name" value="MetI-like"/>
    <property type="match status" value="1"/>
</dbReference>
<dbReference type="CDD" id="cd06261">
    <property type="entry name" value="TM_PBP2"/>
    <property type="match status" value="1"/>
</dbReference>
<evidence type="ECO:0000256" key="1">
    <source>
        <dbReference type="ARBA" id="ARBA00004651"/>
    </source>
</evidence>
<evidence type="ECO:0000313" key="11">
    <source>
        <dbReference type="Proteomes" id="UP001499884"/>
    </source>
</evidence>
<dbReference type="InterPro" id="IPR035906">
    <property type="entry name" value="MetI-like_sf"/>
</dbReference>
<feature type="compositionally biased region" description="Low complexity" evidence="8">
    <location>
        <begin position="1"/>
        <end position="16"/>
    </location>
</feature>
<evidence type="ECO:0000256" key="3">
    <source>
        <dbReference type="ARBA" id="ARBA00022475"/>
    </source>
</evidence>
<evidence type="ECO:0000256" key="5">
    <source>
        <dbReference type="ARBA" id="ARBA00022989"/>
    </source>
</evidence>
<dbReference type="RefSeq" id="WP_345651712.1">
    <property type="nucleotide sequence ID" value="NZ_BAABEP010000044.1"/>
</dbReference>
<dbReference type="Pfam" id="PF00528">
    <property type="entry name" value="BPD_transp_1"/>
    <property type="match status" value="1"/>
</dbReference>
<evidence type="ECO:0000256" key="7">
    <source>
        <dbReference type="RuleBase" id="RU363032"/>
    </source>
</evidence>
<dbReference type="InterPro" id="IPR051393">
    <property type="entry name" value="ABC_transporter_permease"/>
</dbReference>
<keyword evidence="2 7" id="KW-0813">Transport</keyword>
<proteinExistence type="inferred from homology"/>
<dbReference type="PANTHER" id="PTHR30193:SF37">
    <property type="entry name" value="INNER MEMBRANE ABC TRANSPORTER PERMEASE PROTEIN YCJO"/>
    <property type="match status" value="1"/>
</dbReference>
<evidence type="ECO:0000259" key="9">
    <source>
        <dbReference type="PROSITE" id="PS50928"/>
    </source>
</evidence>
<accession>A0ABP7FSZ1</accession>
<evidence type="ECO:0000256" key="4">
    <source>
        <dbReference type="ARBA" id="ARBA00022692"/>
    </source>
</evidence>
<comment type="caution">
    <text evidence="10">The sequence shown here is derived from an EMBL/GenBank/DDBJ whole genome shotgun (WGS) entry which is preliminary data.</text>
</comment>
<keyword evidence="5 7" id="KW-1133">Transmembrane helix</keyword>
<feature type="transmembrane region" description="Helical" evidence="7">
    <location>
        <begin position="279"/>
        <end position="298"/>
    </location>
</feature>
<keyword evidence="3" id="KW-1003">Cell membrane</keyword>
<sequence length="305" mass="32608">MSTGTPAHQAPPTAAHRPPRRRDRALPARTGFLLPAVVLVTVLSTVPFVLTLWRSFHDDRFVHPGWAGVDTYIQMLSDPVVLRSLLNTLFWLVGTVVLPVGLGLLVAVMTERLSWGRWARTAVVLPYALSGSAVAVVWNFLLQDNGALNSALHALGLGAFAHGWLLTWPGNTVVLIVANAWQATGVAVILYLVGLQGIPPETVEAAALDGAIGWTRFRHIVLPQLRGTTVVVVGISLAGGLKAFDLIWVLTGGGPGRSTETLAVSMYWESFVLQRPGSGAALAVVLTLVVVATSVAYLRRQLRSA</sequence>
<keyword evidence="11" id="KW-1185">Reference proteome</keyword>
<evidence type="ECO:0000313" key="10">
    <source>
        <dbReference type="EMBL" id="GAA3747453.1"/>
    </source>
</evidence>
<name>A0ABP7FSZ1_9ACTN</name>
<comment type="subcellular location">
    <subcellularLocation>
        <location evidence="1 7">Cell membrane</location>
        <topology evidence="1 7">Multi-pass membrane protein</topology>
    </subcellularLocation>
</comment>
<dbReference type="InterPro" id="IPR000515">
    <property type="entry name" value="MetI-like"/>
</dbReference>
<evidence type="ECO:0000256" key="2">
    <source>
        <dbReference type="ARBA" id="ARBA00022448"/>
    </source>
</evidence>
<gene>
    <name evidence="10" type="ORF">GCM10023082_49830</name>
</gene>
<reference evidence="11" key="1">
    <citation type="journal article" date="2019" name="Int. J. Syst. Evol. Microbiol.">
        <title>The Global Catalogue of Microorganisms (GCM) 10K type strain sequencing project: providing services to taxonomists for standard genome sequencing and annotation.</title>
        <authorList>
            <consortium name="The Broad Institute Genomics Platform"/>
            <consortium name="The Broad Institute Genome Sequencing Center for Infectious Disease"/>
            <person name="Wu L."/>
            <person name="Ma J."/>
        </authorList>
    </citation>
    <scope>NUCLEOTIDE SEQUENCE [LARGE SCALE GENOMIC DNA]</scope>
    <source>
        <strain evidence="11">JCM 30846</strain>
    </source>
</reference>
<protein>
    <submittedName>
        <fullName evidence="10">Sugar ABC transporter permease</fullName>
    </submittedName>
</protein>
<feature type="transmembrane region" description="Helical" evidence="7">
    <location>
        <begin position="173"/>
        <end position="193"/>
    </location>
</feature>
<organism evidence="10 11">
    <name type="scientific">Streptomyces tremellae</name>
    <dbReference type="NCBI Taxonomy" id="1124239"/>
    <lineage>
        <taxon>Bacteria</taxon>
        <taxon>Bacillati</taxon>
        <taxon>Actinomycetota</taxon>
        <taxon>Actinomycetes</taxon>
        <taxon>Kitasatosporales</taxon>
        <taxon>Streptomycetaceae</taxon>
        <taxon>Streptomyces</taxon>
    </lineage>
</organism>